<dbReference type="InterPro" id="IPR003738">
    <property type="entry name" value="SRAP"/>
</dbReference>
<dbReference type="GO" id="GO:0008233">
    <property type="term" value="F:peptidase activity"/>
    <property type="evidence" value="ECO:0007669"/>
    <property type="project" value="UniProtKB-KW"/>
</dbReference>
<dbReference type="SUPFAM" id="SSF143081">
    <property type="entry name" value="BB1717-like"/>
    <property type="match status" value="1"/>
</dbReference>
<organism evidence="10 11">
    <name type="scientific">Aminobacter aganoensis</name>
    <dbReference type="NCBI Taxonomy" id="83264"/>
    <lineage>
        <taxon>Bacteria</taxon>
        <taxon>Pseudomonadati</taxon>
        <taxon>Pseudomonadota</taxon>
        <taxon>Alphaproteobacteria</taxon>
        <taxon>Hyphomicrobiales</taxon>
        <taxon>Phyllobacteriaceae</taxon>
        <taxon>Aminobacter</taxon>
    </lineage>
</organism>
<keyword evidence="2 8" id="KW-0645">Protease</keyword>
<evidence type="ECO:0000256" key="4">
    <source>
        <dbReference type="ARBA" id="ARBA00022801"/>
    </source>
</evidence>
<dbReference type="GO" id="GO:0003697">
    <property type="term" value="F:single-stranded DNA binding"/>
    <property type="evidence" value="ECO:0007669"/>
    <property type="project" value="InterPro"/>
</dbReference>
<evidence type="ECO:0000256" key="8">
    <source>
        <dbReference type="RuleBase" id="RU364100"/>
    </source>
</evidence>
<gene>
    <name evidence="10" type="ORF">GGR00_001057</name>
</gene>
<evidence type="ECO:0000256" key="7">
    <source>
        <dbReference type="ARBA" id="ARBA00023239"/>
    </source>
</evidence>
<protein>
    <recommendedName>
        <fullName evidence="8">Abasic site processing protein</fullName>
        <ecNumber evidence="8">3.4.-.-</ecNumber>
    </recommendedName>
</protein>
<dbReference type="Pfam" id="PF02586">
    <property type="entry name" value="SRAP"/>
    <property type="match status" value="1"/>
</dbReference>
<dbReference type="EC" id="3.4.-.-" evidence="8"/>
<dbReference type="RefSeq" id="WP_184698343.1">
    <property type="nucleotide sequence ID" value="NZ_BAABEG010000001.1"/>
</dbReference>
<keyword evidence="6" id="KW-0238">DNA-binding</keyword>
<keyword evidence="7" id="KW-0456">Lyase</keyword>
<evidence type="ECO:0000256" key="9">
    <source>
        <dbReference type="SAM" id="MobiDB-lite"/>
    </source>
</evidence>
<evidence type="ECO:0000313" key="11">
    <source>
        <dbReference type="Proteomes" id="UP000536262"/>
    </source>
</evidence>
<evidence type="ECO:0000256" key="5">
    <source>
        <dbReference type="ARBA" id="ARBA00023124"/>
    </source>
</evidence>
<keyword evidence="11" id="KW-1185">Reference proteome</keyword>
<dbReference type="GO" id="GO:0016829">
    <property type="term" value="F:lyase activity"/>
    <property type="evidence" value="ECO:0007669"/>
    <property type="project" value="UniProtKB-KW"/>
</dbReference>
<accession>A0A7X0F565</accession>
<keyword evidence="5" id="KW-0190">Covalent protein-DNA linkage</keyword>
<evidence type="ECO:0000256" key="1">
    <source>
        <dbReference type="ARBA" id="ARBA00008136"/>
    </source>
</evidence>
<dbReference type="AlphaFoldDB" id="A0A7X0F565"/>
<evidence type="ECO:0000256" key="6">
    <source>
        <dbReference type="ARBA" id="ARBA00023125"/>
    </source>
</evidence>
<feature type="region of interest" description="Disordered" evidence="9">
    <location>
        <begin position="226"/>
        <end position="259"/>
    </location>
</feature>
<dbReference type="Gene3D" id="3.90.1680.10">
    <property type="entry name" value="SOS response associated peptidase-like"/>
    <property type="match status" value="1"/>
</dbReference>
<dbReference type="InterPro" id="IPR036590">
    <property type="entry name" value="SRAP-like"/>
</dbReference>
<keyword evidence="4 8" id="KW-0378">Hydrolase</keyword>
<proteinExistence type="inferred from homology"/>
<comment type="caution">
    <text evidence="10">The sequence shown here is derived from an EMBL/GenBank/DDBJ whole genome shotgun (WGS) entry which is preliminary data.</text>
</comment>
<sequence length="259" mass="28801">MCGRIAVIASPEETAAFVGVGDLESFPPRYNVAPTQPILVVMAGPQRPPGSNLPDRMAMLARWGLIPAWTKNPGDMPLLFNARSESAIDKASFKTAMRHRRALIPVSGFYEWKKLPGNRRQPYWLRPRKGGLVALAGLMETWSEPGGSEIDTAAILTTGASADILHIHDRMPVVIQPEDFARWLDCRTREPRDVAELMRPAQPDFFEQIPVSEMVNKVANVGPEIQDRVEPLPEAAPEKAAKPKVEKRKSSDDDQMKLF</sequence>
<name>A0A7X0F565_9HYPH</name>
<evidence type="ECO:0000256" key="2">
    <source>
        <dbReference type="ARBA" id="ARBA00022670"/>
    </source>
</evidence>
<keyword evidence="3" id="KW-0227">DNA damage</keyword>
<dbReference type="EMBL" id="JACHOU010000002">
    <property type="protein sequence ID" value="MBB6353289.1"/>
    <property type="molecule type" value="Genomic_DNA"/>
</dbReference>
<dbReference type="GO" id="GO:0106300">
    <property type="term" value="P:protein-DNA covalent cross-linking repair"/>
    <property type="evidence" value="ECO:0007669"/>
    <property type="project" value="InterPro"/>
</dbReference>
<dbReference type="Proteomes" id="UP000536262">
    <property type="component" value="Unassembled WGS sequence"/>
</dbReference>
<comment type="similarity">
    <text evidence="1 8">Belongs to the SOS response-associated peptidase family.</text>
</comment>
<evidence type="ECO:0000256" key="3">
    <source>
        <dbReference type="ARBA" id="ARBA00022763"/>
    </source>
</evidence>
<dbReference type="GO" id="GO:0006508">
    <property type="term" value="P:proteolysis"/>
    <property type="evidence" value="ECO:0007669"/>
    <property type="project" value="UniProtKB-KW"/>
</dbReference>
<evidence type="ECO:0000313" key="10">
    <source>
        <dbReference type="EMBL" id="MBB6353289.1"/>
    </source>
</evidence>
<dbReference type="PANTHER" id="PTHR13604:SF0">
    <property type="entry name" value="ABASIC SITE PROCESSING PROTEIN HMCES"/>
    <property type="match status" value="1"/>
</dbReference>
<dbReference type="PANTHER" id="PTHR13604">
    <property type="entry name" value="DC12-RELATED"/>
    <property type="match status" value="1"/>
</dbReference>
<reference evidence="10 11" key="1">
    <citation type="submission" date="2020-08" db="EMBL/GenBank/DDBJ databases">
        <title>Genomic Encyclopedia of Type Strains, Phase IV (KMG-IV): sequencing the most valuable type-strain genomes for metagenomic binning, comparative biology and taxonomic classification.</title>
        <authorList>
            <person name="Goeker M."/>
        </authorList>
    </citation>
    <scope>NUCLEOTIDE SEQUENCE [LARGE SCALE GENOMIC DNA]</scope>
    <source>
        <strain evidence="10 11">DSM 7051</strain>
    </source>
</reference>